<dbReference type="STRING" id="1177982.SAMN04489711_10515"/>
<reference evidence="4" key="1">
    <citation type="submission" date="2016-10" db="EMBL/GenBank/DDBJ databases">
        <authorList>
            <person name="Varghese N."/>
            <person name="Submissions S."/>
        </authorList>
    </citation>
    <scope>NUCLEOTIDE SEQUENCE [LARGE SCALE GENOMIC DNA]</scope>
    <source>
        <strain evidence="4">DSM 27981</strain>
    </source>
</reference>
<dbReference type="Gene3D" id="3.40.50.2300">
    <property type="match status" value="2"/>
</dbReference>
<gene>
    <name evidence="3" type="ORF">SAMN04489711_10515</name>
</gene>
<evidence type="ECO:0000313" key="4">
    <source>
        <dbReference type="Proteomes" id="UP000199119"/>
    </source>
</evidence>
<accession>A0A1I2D797</accession>
<dbReference type="EMBL" id="FONX01000005">
    <property type="protein sequence ID" value="SFE76389.1"/>
    <property type="molecule type" value="Genomic_DNA"/>
</dbReference>
<keyword evidence="4" id="KW-1185">Reference proteome</keyword>
<organism evidence="3 4">
    <name type="scientific">Paracidovorax wautersii</name>
    <dbReference type="NCBI Taxonomy" id="1177982"/>
    <lineage>
        <taxon>Bacteria</taxon>
        <taxon>Pseudomonadati</taxon>
        <taxon>Pseudomonadota</taxon>
        <taxon>Betaproteobacteria</taxon>
        <taxon>Burkholderiales</taxon>
        <taxon>Comamonadaceae</taxon>
        <taxon>Paracidovorax</taxon>
    </lineage>
</organism>
<keyword evidence="3" id="KW-0449">Lipoprotein</keyword>
<dbReference type="InterPro" id="IPR052910">
    <property type="entry name" value="ABC-Purine-Binding"/>
</dbReference>
<keyword evidence="1" id="KW-0732">Signal</keyword>
<dbReference type="GO" id="GO:0005886">
    <property type="term" value="C:plasma membrane"/>
    <property type="evidence" value="ECO:0007669"/>
    <property type="project" value="InterPro"/>
</dbReference>
<evidence type="ECO:0000313" key="3">
    <source>
        <dbReference type="EMBL" id="SFE76389.1"/>
    </source>
</evidence>
<dbReference type="AlphaFoldDB" id="A0A1I2D797"/>
<evidence type="ECO:0000259" key="2">
    <source>
        <dbReference type="Pfam" id="PF02608"/>
    </source>
</evidence>
<dbReference type="InterPro" id="IPR003760">
    <property type="entry name" value="PnrA-like"/>
</dbReference>
<dbReference type="CDD" id="cd06304">
    <property type="entry name" value="PBP1_BmpA_Med_PnrA-like"/>
    <property type="match status" value="1"/>
</dbReference>
<proteinExistence type="predicted"/>
<protein>
    <submittedName>
        <fullName evidence="3">Basic membrane lipoprotein Med, substrate-binding protein (PBP1-ABC) superfamily</fullName>
    </submittedName>
</protein>
<dbReference type="Pfam" id="PF02608">
    <property type="entry name" value="Bmp"/>
    <property type="match status" value="1"/>
</dbReference>
<dbReference type="PANTHER" id="PTHR43208:SF1">
    <property type="entry name" value="ABC TRANSPORTER SUBSTRATE-BINDING PROTEIN"/>
    <property type="match status" value="1"/>
</dbReference>
<sequence length="367" mass="39851">MPAVQLACILPIQGIASTSRLEPEPALDTAMHNRRLFTGRLLCTSLAISATLGMAPLAALAQEPRLKVAAIYTVPYEQQWVSRIHKALKAAEARGEIEYKSSENVANADYERVMREYANGGNQLIFGEVFGVESAARKVAKDFPKTAFVLGSSGKPQAPNFSVFDNYIQEPAYLSGMIAGGMTKTNKIGMVGGFPIPEVNRLMHAFMAGAREVNPKVEFTVTFINSWFDPPKAKEATFAMIDKGADVLYAERFGVSDAAKEKGKLAIGNVIDTQPQYPDTVVASALWHMEPTVERAIGLVKAGKFTAEDYGPYSMMKYKGSSLSPLGTFEKKVPAEVVAKVKAREAEILAGKFTVKVDDSQPKSTAR</sequence>
<dbReference type="Proteomes" id="UP000199119">
    <property type="component" value="Unassembled WGS sequence"/>
</dbReference>
<dbReference type="PANTHER" id="PTHR43208">
    <property type="entry name" value="ABC TRANSPORTER SUBSTRATE-BINDING PROTEIN"/>
    <property type="match status" value="1"/>
</dbReference>
<feature type="domain" description="ABC transporter substrate-binding protein PnrA-like" evidence="2">
    <location>
        <begin position="80"/>
        <end position="298"/>
    </location>
</feature>
<evidence type="ECO:0000256" key="1">
    <source>
        <dbReference type="ARBA" id="ARBA00022729"/>
    </source>
</evidence>
<name>A0A1I2D797_9BURK</name>